<evidence type="ECO:0000259" key="3">
    <source>
        <dbReference type="PROSITE" id="PS51272"/>
    </source>
</evidence>
<accession>A0A4D7AV09</accession>
<keyword evidence="2" id="KW-0732">Signal</keyword>
<keyword evidence="5" id="KW-1185">Reference proteome</keyword>
<dbReference type="KEGG" id="obj:EIO64_09750"/>
<dbReference type="EMBL" id="CP034413">
    <property type="protein sequence ID" value="QCI59460.1"/>
    <property type="molecule type" value="Genomic_DNA"/>
</dbReference>
<keyword evidence="1" id="KW-0677">Repeat</keyword>
<feature type="domain" description="SLH" evidence="3">
    <location>
        <begin position="455"/>
        <end position="518"/>
    </location>
</feature>
<gene>
    <name evidence="4" type="ORF">EIO64_09750</name>
</gene>
<dbReference type="InterPro" id="IPR001119">
    <property type="entry name" value="SLH_dom"/>
</dbReference>
<organism evidence="4 5">
    <name type="scientific">Dysosmobacter welbionis</name>
    <dbReference type="NCBI Taxonomy" id="2093857"/>
    <lineage>
        <taxon>Bacteria</taxon>
        <taxon>Bacillati</taxon>
        <taxon>Bacillota</taxon>
        <taxon>Clostridia</taxon>
        <taxon>Eubacteriales</taxon>
        <taxon>Oscillospiraceae</taxon>
        <taxon>Dysosmobacter</taxon>
    </lineage>
</organism>
<proteinExistence type="predicted"/>
<sequence>MQQRSKFIQRTSALALAAVLALGMGVQAAGPGASTVDDRREDLTIFYETLKDSHPDLFANTPEETFLARKAELTEHLDSASDVEFLFGLQSLAALVGDSHTSVQVADSVVDQLNAYPMVLSWRDGHWYLTTVPAEEQDLLGAEVTAIGGRSMAEVVKTFGRVLSADNPVKLRRQYRQVCNVADYYAYLGLAKAGEPLALTLADGKTVSIAPMPYLSLGEAEIVQLGAEVPQPATARQKCNYCALPLSGQVYYIQYNVCQEDPALPMEGFAAQVQADLEAGSYSRVLVDLRNNGGGSDGVIWPLLSVLRQEMDDGTEVVGLIGEATFSSAIINAVELQEMGIPLVGEPASGSVDHFGSASGFSLPNSGIQIGVSSKYIDLGTLLDADAGRGVESLEPDIAVPQTMADTLAGRDTAVEWLLAHPETLEQREYPDAPLTRGRFVGQLYAAAGSPAAAAEAGFQDLLGIEWFLPAVNWAAETGVTGGTAEGAFAAARHLTWQEAAVFLVRTAEALGLEPEAVRTAPLPDALAEGAWDQTALELAWEWGLLPEDAGSAAEIARVQGGAMADTFAALL</sequence>
<feature type="signal peptide" evidence="2">
    <location>
        <begin position="1"/>
        <end position="28"/>
    </location>
</feature>
<reference evidence="5" key="1">
    <citation type="submission" date="2018-12" db="EMBL/GenBank/DDBJ databases">
        <title>Dusodibacter welbiota gen. nov., sp. nov., isolated from human faeces and emended description of the Oscillibacter genus.</title>
        <authorList>
            <person name="Le Roy T."/>
            <person name="Van der Smissen P."/>
            <person name="Delzenne N."/>
            <person name="Muccioli G."/>
            <person name="Collet J.F."/>
            <person name="Cani P.D."/>
        </authorList>
    </citation>
    <scope>NUCLEOTIDE SEQUENCE [LARGE SCALE GENOMIC DNA]</scope>
    <source>
        <strain evidence="5">J115</strain>
    </source>
</reference>
<evidence type="ECO:0000256" key="1">
    <source>
        <dbReference type="ARBA" id="ARBA00022737"/>
    </source>
</evidence>
<dbReference type="Gene3D" id="3.90.226.10">
    <property type="entry name" value="2-enoyl-CoA Hydratase, Chain A, domain 1"/>
    <property type="match status" value="1"/>
</dbReference>
<protein>
    <recommendedName>
        <fullName evidence="3">SLH domain-containing protein</fullName>
    </recommendedName>
</protein>
<evidence type="ECO:0000313" key="4">
    <source>
        <dbReference type="EMBL" id="QCI59460.1"/>
    </source>
</evidence>
<evidence type="ECO:0000313" key="5">
    <source>
        <dbReference type="Proteomes" id="UP000298642"/>
    </source>
</evidence>
<dbReference type="InterPro" id="IPR029045">
    <property type="entry name" value="ClpP/crotonase-like_dom_sf"/>
</dbReference>
<dbReference type="AlphaFoldDB" id="A0A4D7AV09"/>
<dbReference type="SUPFAM" id="SSF52096">
    <property type="entry name" value="ClpP/crotonase"/>
    <property type="match status" value="1"/>
</dbReference>
<dbReference type="PROSITE" id="PS51272">
    <property type="entry name" value="SLH"/>
    <property type="match status" value="1"/>
</dbReference>
<dbReference type="Proteomes" id="UP000298642">
    <property type="component" value="Chromosome"/>
</dbReference>
<name>A0A4D7AV09_9FIRM</name>
<evidence type="ECO:0000256" key="2">
    <source>
        <dbReference type="SAM" id="SignalP"/>
    </source>
</evidence>
<feature type="chain" id="PRO_5020636812" description="SLH domain-containing protein" evidence="2">
    <location>
        <begin position="29"/>
        <end position="572"/>
    </location>
</feature>
<dbReference type="RefSeq" id="WP_136891285.1">
    <property type="nucleotide sequence ID" value="NZ_CP034413.3"/>
</dbReference>